<dbReference type="OrthoDB" id="5954824at2759"/>
<dbReference type="SUPFAM" id="SSF46785">
    <property type="entry name" value="Winged helix' DNA-binding domain"/>
    <property type="match status" value="1"/>
</dbReference>
<dbReference type="AlphaFoldDB" id="A0A409WJU3"/>
<dbReference type="InterPro" id="IPR001766">
    <property type="entry name" value="Fork_head_dom"/>
</dbReference>
<feature type="compositionally biased region" description="Low complexity" evidence="3">
    <location>
        <begin position="285"/>
        <end position="316"/>
    </location>
</feature>
<dbReference type="Pfam" id="PF00250">
    <property type="entry name" value="Forkhead"/>
    <property type="match status" value="1"/>
</dbReference>
<keyword evidence="1 2" id="KW-0238">DNA-binding</keyword>
<dbReference type="Gene3D" id="1.10.10.10">
    <property type="entry name" value="Winged helix-like DNA-binding domain superfamily/Winged helix DNA-binding domain"/>
    <property type="match status" value="1"/>
</dbReference>
<dbReference type="GO" id="GO:0000981">
    <property type="term" value="F:DNA-binding transcription factor activity, RNA polymerase II-specific"/>
    <property type="evidence" value="ECO:0007669"/>
    <property type="project" value="TreeGrafter"/>
</dbReference>
<feature type="compositionally biased region" description="Low complexity" evidence="3">
    <location>
        <begin position="344"/>
        <end position="358"/>
    </location>
</feature>
<dbReference type="InParanoid" id="A0A409WJU3"/>
<name>A0A409WJU3_9AGAR</name>
<dbReference type="PANTHER" id="PTHR11829:SF343">
    <property type="entry name" value="FORK-HEAD DOMAIN-CONTAINING PROTEIN"/>
    <property type="match status" value="1"/>
</dbReference>
<feature type="region of interest" description="Disordered" evidence="3">
    <location>
        <begin position="1"/>
        <end position="27"/>
    </location>
</feature>
<feature type="region of interest" description="Disordered" evidence="3">
    <location>
        <begin position="140"/>
        <end position="189"/>
    </location>
</feature>
<dbReference type="STRING" id="231916.A0A409WJU3"/>
<dbReference type="PROSITE" id="PS50039">
    <property type="entry name" value="FORK_HEAD_3"/>
    <property type="match status" value="1"/>
</dbReference>
<dbReference type="InterPro" id="IPR036390">
    <property type="entry name" value="WH_DNA-bd_sf"/>
</dbReference>
<protein>
    <recommendedName>
        <fullName evidence="4">Fork-head domain-containing protein</fullName>
    </recommendedName>
</protein>
<sequence length="630" mass="68042">MSSPTRPVNLVSSPGPMGPAPEENEYDNLPYKLPPGPYSPTKPDLSYAALVGRAILSSPEHRLTLQEIYDWITIVYPYYKRGETTWMNSIRHVLSTTICFRKVPRDRSVGRTLWAIYDEDLECFKDGGFKKHLCKDYINGNDGKDKQGSGSKGKAKARKRADEEDAVDTRKAKKAKKEPTVTSSLVPTGSLMQPLMGTSIVSHSLFPPTRPTTHHQPYYQSCYPQPQGFPAEVIFPPLPAAAAFNRVVNNNNLASSTSVTKPNDTPTTEAEPPTTEAPSSPVPSAPSISPSFSSSLPELTPSGNSSSPSSSFPATSDADVDVYQSRPTSSKGIDDQVAISNSTSSLQSEAEVESSASEVLDDDDIFNTTLLGPVKFWGQSPKAPAPLQPGIELLNFDNDSDGDGSSSKSDRKGKQKQASRNPSVAGFPPIPSSPTLNCARVKAESSGRPTTPPPLSSSDAPSTPPRSTRPEHQISSTRTPLSHKGLHMSPSTSLAHYKSNLDPPPVYSGVLPPFEVAQAGDEDDPMRTPRKRGASGTTLSSHGHPVTPRRLIFSANADESPFRTPIGGLGASPFRTPDSRHIFDPHDPRAVLHDELNRLNYGYDSPGNLFGKSRSSLLYDSPGVETAKWW</sequence>
<comment type="subcellular location">
    <subcellularLocation>
        <location evidence="2">Nucleus</location>
    </subcellularLocation>
</comment>
<gene>
    <name evidence="5" type="ORF">CVT26_005556</name>
</gene>
<dbReference type="PRINTS" id="PR00053">
    <property type="entry name" value="FORKHEAD"/>
</dbReference>
<feature type="compositionally biased region" description="Polar residues" evidence="3">
    <location>
        <begin position="180"/>
        <end position="189"/>
    </location>
</feature>
<feature type="compositionally biased region" description="Polar residues" evidence="3">
    <location>
        <begin position="1"/>
        <end position="12"/>
    </location>
</feature>
<evidence type="ECO:0000256" key="1">
    <source>
        <dbReference type="ARBA" id="ARBA00023125"/>
    </source>
</evidence>
<organism evidence="5 6">
    <name type="scientific">Gymnopilus dilepis</name>
    <dbReference type="NCBI Taxonomy" id="231916"/>
    <lineage>
        <taxon>Eukaryota</taxon>
        <taxon>Fungi</taxon>
        <taxon>Dikarya</taxon>
        <taxon>Basidiomycota</taxon>
        <taxon>Agaricomycotina</taxon>
        <taxon>Agaricomycetes</taxon>
        <taxon>Agaricomycetidae</taxon>
        <taxon>Agaricales</taxon>
        <taxon>Agaricineae</taxon>
        <taxon>Hymenogastraceae</taxon>
        <taxon>Gymnopilus</taxon>
    </lineage>
</organism>
<dbReference type="SMART" id="SM00339">
    <property type="entry name" value="FH"/>
    <property type="match status" value="1"/>
</dbReference>
<dbReference type="PANTHER" id="PTHR11829">
    <property type="entry name" value="FORKHEAD BOX PROTEIN"/>
    <property type="match status" value="1"/>
</dbReference>
<keyword evidence="6" id="KW-1185">Reference proteome</keyword>
<feature type="compositionally biased region" description="Polar residues" evidence="3">
    <location>
        <begin position="255"/>
        <end position="264"/>
    </location>
</feature>
<dbReference type="Proteomes" id="UP000284706">
    <property type="component" value="Unassembled WGS sequence"/>
</dbReference>
<feature type="domain" description="Fork-head" evidence="4">
    <location>
        <begin position="42"/>
        <end position="131"/>
    </location>
</feature>
<evidence type="ECO:0000256" key="2">
    <source>
        <dbReference type="PROSITE-ProRule" id="PRU00089"/>
    </source>
</evidence>
<keyword evidence="2" id="KW-0539">Nucleus</keyword>
<accession>A0A409WJU3</accession>
<evidence type="ECO:0000259" key="4">
    <source>
        <dbReference type="PROSITE" id="PS50039"/>
    </source>
</evidence>
<proteinExistence type="predicted"/>
<feature type="compositionally biased region" description="Low complexity" evidence="3">
    <location>
        <begin position="265"/>
        <end position="279"/>
    </location>
</feature>
<dbReference type="GO" id="GO:0000978">
    <property type="term" value="F:RNA polymerase II cis-regulatory region sequence-specific DNA binding"/>
    <property type="evidence" value="ECO:0007669"/>
    <property type="project" value="TreeGrafter"/>
</dbReference>
<evidence type="ECO:0000256" key="3">
    <source>
        <dbReference type="SAM" id="MobiDB-lite"/>
    </source>
</evidence>
<evidence type="ECO:0000313" key="5">
    <source>
        <dbReference type="EMBL" id="PPQ78710.1"/>
    </source>
</evidence>
<comment type="caution">
    <text evidence="5">The sequence shown here is derived from an EMBL/GenBank/DDBJ whole genome shotgun (WGS) entry which is preliminary data.</text>
</comment>
<dbReference type="GO" id="GO:0005634">
    <property type="term" value="C:nucleus"/>
    <property type="evidence" value="ECO:0007669"/>
    <property type="project" value="UniProtKB-SubCell"/>
</dbReference>
<dbReference type="EMBL" id="NHYE01005039">
    <property type="protein sequence ID" value="PPQ78710.1"/>
    <property type="molecule type" value="Genomic_DNA"/>
</dbReference>
<feature type="region of interest" description="Disordered" evidence="3">
    <location>
        <begin position="254"/>
        <end position="546"/>
    </location>
</feature>
<dbReference type="InterPro" id="IPR050211">
    <property type="entry name" value="FOX_domain-containing"/>
</dbReference>
<reference evidence="5 6" key="1">
    <citation type="journal article" date="2018" name="Evol. Lett.">
        <title>Horizontal gene cluster transfer increased hallucinogenic mushroom diversity.</title>
        <authorList>
            <person name="Reynolds H.T."/>
            <person name="Vijayakumar V."/>
            <person name="Gluck-Thaler E."/>
            <person name="Korotkin H.B."/>
            <person name="Matheny P.B."/>
            <person name="Slot J.C."/>
        </authorList>
    </citation>
    <scope>NUCLEOTIDE SEQUENCE [LARGE SCALE GENOMIC DNA]</scope>
    <source>
        <strain evidence="5 6">SRW20</strain>
    </source>
</reference>
<dbReference type="InterPro" id="IPR036388">
    <property type="entry name" value="WH-like_DNA-bd_sf"/>
</dbReference>
<evidence type="ECO:0000313" key="6">
    <source>
        <dbReference type="Proteomes" id="UP000284706"/>
    </source>
</evidence>
<feature type="DNA-binding region" description="Fork-head" evidence="2">
    <location>
        <begin position="42"/>
        <end position="131"/>
    </location>
</feature>